<reference evidence="1 2" key="1">
    <citation type="submission" date="2019-06" db="EMBL/GenBank/DDBJ databases">
        <title>Sorghum-associated microbial communities from plants grown in Nebraska, USA.</title>
        <authorList>
            <person name="Schachtman D."/>
        </authorList>
    </citation>
    <scope>NUCLEOTIDE SEQUENCE [LARGE SCALE GENOMIC DNA]</scope>
    <source>
        <strain evidence="1 2">1209</strain>
    </source>
</reference>
<proteinExistence type="predicted"/>
<dbReference type="InterPro" id="IPR027056">
    <property type="entry name" value="Gluconate_2DH_su3"/>
</dbReference>
<dbReference type="AlphaFoldDB" id="A0A561PUL9"/>
<gene>
    <name evidence="1" type="ORF">FHW36_103613</name>
</gene>
<evidence type="ECO:0000313" key="2">
    <source>
        <dbReference type="Proteomes" id="UP000320811"/>
    </source>
</evidence>
<accession>A0A561PUL9</accession>
<dbReference type="OrthoDB" id="6385145at2"/>
<dbReference type="Pfam" id="PF13618">
    <property type="entry name" value="Gluconate_2-dh3"/>
    <property type="match status" value="1"/>
</dbReference>
<evidence type="ECO:0000313" key="1">
    <source>
        <dbReference type="EMBL" id="TWF41809.1"/>
    </source>
</evidence>
<name>A0A561PUL9_9BACT</name>
<dbReference type="Proteomes" id="UP000320811">
    <property type="component" value="Unassembled WGS sequence"/>
</dbReference>
<sequence length="180" mass="19880">MDRRELIKTIAVLTGAAFVGGELFLSGCKGKKDLLFSNNDIAFLDEVAETIIPRTNTPGAKDAEVGKFMALYAADCYDNTQQQLLKQGIIQLNTASKEKFKQPFIQLSTEQKQSLLSGIDGAAKRQHNTDDTPHYFTLMKQLTLLGFFTSKAGATQVLRYLPVPEKYEGCIAYSGETAWS</sequence>
<protein>
    <submittedName>
        <fullName evidence="1">Gluconate 2-dehydrogenase subunit 3-like protein</fullName>
    </submittedName>
</protein>
<dbReference type="EMBL" id="VIWO01000003">
    <property type="protein sequence ID" value="TWF41809.1"/>
    <property type="molecule type" value="Genomic_DNA"/>
</dbReference>
<organism evidence="1 2">
    <name type="scientific">Chitinophaga polysaccharea</name>
    <dbReference type="NCBI Taxonomy" id="1293035"/>
    <lineage>
        <taxon>Bacteria</taxon>
        <taxon>Pseudomonadati</taxon>
        <taxon>Bacteroidota</taxon>
        <taxon>Chitinophagia</taxon>
        <taxon>Chitinophagales</taxon>
        <taxon>Chitinophagaceae</taxon>
        <taxon>Chitinophaga</taxon>
    </lineage>
</organism>
<keyword evidence="2" id="KW-1185">Reference proteome</keyword>
<comment type="caution">
    <text evidence="1">The sequence shown here is derived from an EMBL/GenBank/DDBJ whole genome shotgun (WGS) entry which is preliminary data.</text>
</comment>
<dbReference type="RefSeq" id="WP_145670181.1">
    <property type="nucleotide sequence ID" value="NZ_VIWO01000003.1"/>
</dbReference>